<keyword evidence="2" id="KW-0456">Lyase</keyword>
<sequence>MKLSLFSVSYAGYWGQDRLNVTDFIAKAAKLGFESVMLAGKRPHLSPLDANEEYVAAISSALSANNISCEVIAGYTDLSPLAASEVPYLEMQIDYITNLARMANRLGAGYVRIFTAYESSFQGPQQVWQSVVSSIREMCDRAAEYDVTLAVQNHHDVGVHSDVLLEVLHDIDRPNCKLGYDAWSPALRGEDLYDCAKKMAHHTVITTNADYVRLPRYHYRPELINYERAHPDLVRAVQFGTGFIDYSAFFRGLQEGGFSGIANYEMCSPIRGGGKIENLDSYAAHYINWMRENHRSPN</sequence>
<dbReference type="EC" id="4.2.1.118" evidence="2"/>
<dbReference type="OrthoDB" id="9814946at2"/>
<feature type="domain" description="Xylose isomerase-like TIM barrel" evidence="1">
    <location>
        <begin position="25"/>
        <end position="291"/>
    </location>
</feature>
<keyword evidence="3" id="KW-1185">Reference proteome</keyword>
<dbReference type="Gene3D" id="3.20.20.150">
    <property type="entry name" value="Divalent-metal-dependent TIM barrel enzymes"/>
    <property type="match status" value="1"/>
</dbReference>
<dbReference type="Pfam" id="PF01261">
    <property type="entry name" value="AP_endonuc_2"/>
    <property type="match status" value="1"/>
</dbReference>
<proteinExistence type="predicted"/>
<dbReference type="PANTHER" id="PTHR12110">
    <property type="entry name" value="HYDROXYPYRUVATE ISOMERASE"/>
    <property type="match status" value="1"/>
</dbReference>
<dbReference type="Proteomes" id="UP000323917">
    <property type="component" value="Chromosome"/>
</dbReference>
<evidence type="ECO:0000313" key="2">
    <source>
        <dbReference type="EMBL" id="QEG37412.1"/>
    </source>
</evidence>
<dbReference type="EMBL" id="CP042913">
    <property type="protein sequence ID" value="QEG37412.1"/>
    <property type="molecule type" value="Genomic_DNA"/>
</dbReference>
<dbReference type="RefSeq" id="WP_148075657.1">
    <property type="nucleotide sequence ID" value="NZ_CP042913.1"/>
</dbReference>
<name>A0A5B9QIA1_9BACT</name>
<dbReference type="KEGG" id="bgok:Pr1d_47570"/>
<evidence type="ECO:0000259" key="1">
    <source>
        <dbReference type="Pfam" id="PF01261"/>
    </source>
</evidence>
<dbReference type="SUPFAM" id="SSF51658">
    <property type="entry name" value="Xylose isomerase-like"/>
    <property type="match status" value="1"/>
</dbReference>
<dbReference type="InterPro" id="IPR050312">
    <property type="entry name" value="IolE/XylAMocC-like"/>
</dbReference>
<dbReference type="GO" id="GO:0046565">
    <property type="term" value="F:3-dehydroshikimate dehydratase activity"/>
    <property type="evidence" value="ECO:0007669"/>
    <property type="project" value="UniProtKB-EC"/>
</dbReference>
<accession>A0A5B9QIA1</accession>
<reference evidence="2 3" key="1">
    <citation type="submission" date="2019-08" db="EMBL/GenBank/DDBJ databases">
        <title>Deep-cultivation of Planctomycetes and their phenomic and genomic characterization uncovers novel biology.</title>
        <authorList>
            <person name="Wiegand S."/>
            <person name="Jogler M."/>
            <person name="Boedeker C."/>
            <person name="Pinto D."/>
            <person name="Vollmers J."/>
            <person name="Rivas-Marin E."/>
            <person name="Kohn T."/>
            <person name="Peeters S.H."/>
            <person name="Heuer A."/>
            <person name="Rast P."/>
            <person name="Oberbeckmann S."/>
            <person name="Bunk B."/>
            <person name="Jeske O."/>
            <person name="Meyerdierks A."/>
            <person name="Storesund J.E."/>
            <person name="Kallscheuer N."/>
            <person name="Luecker S."/>
            <person name="Lage O.M."/>
            <person name="Pohl T."/>
            <person name="Merkel B.J."/>
            <person name="Hornburger P."/>
            <person name="Mueller R.-W."/>
            <person name="Bruemmer F."/>
            <person name="Labrenz M."/>
            <person name="Spormann A.M."/>
            <person name="Op den Camp H."/>
            <person name="Overmann J."/>
            <person name="Amann R."/>
            <person name="Jetten M.S.M."/>
            <person name="Mascher T."/>
            <person name="Medema M.H."/>
            <person name="Devos D.P."/>
            <person name="Kaster A.-K."/>
            <person name="Ovreas L."/>
            <person name="Rohde M."/>
            <person name="Galperin M.Y."/>
            <person name="Jogler C."/>
        </authorList>
    </citation>
    <scope>NUCLEOTIDE SEQUENCE [LARGE SCALE GENOMIC DNA]</scope>
    <source>
        <strain evidence="2 3">Pr1d</strain>
    </source>
</reference>
<organism evidence="2 3">
    <name type="scientific">Bythopirellula goksoeyrii</name>
    <dbReference type="NCBI Taxonomy" id="1400387"/>
    <lineage>
        <taxon>Bacteria</taxon>
        <taxon>Pseudomonadati</taxon>
        <taxon>Planctomycetota</taxon>
        <taxon>Planctomycetia</taxon>
        <taxon>Pirellulales</taxon>
        <taxon>Lacipirellulaceae</taxon>
        <taxon>Bythopirellula</taxon>
    </lineage>
</organism>
<gene>
    <name evidence="2" type="primary">asbF</name>
    <name evidence="2" type="ORF">Pr1d_47570</name>
</gene>
<dbReference type="InterPro" id="IPR013022">
    <property type="entry name" value="Xyl_isomerase-like_TIM-brl"/>
</dbReference>
<protein>
    <submittedName>
        <fullName evidence="2">3-dehydroshikimate dehydratase</fullName>
        <ecNumber evidence="2">4.2.1.118</ecNumber>
    </submittedName>
</protein>
<dbReference type="PANTHER" id="PTHR12110:SF41">
    <property type="entry name" value="INOSOSE DEHYDRATASE"/>
    <property type="match status" value="1"/>
</dbReference>
<evidence type="ECO:0000313" key="3">
    <source>
        <dbReference type="Proteomes" id="UP000323917"/>
    </source>
</evidence>
<dbReference type="AlphaFoldDB" id="A0A5B9QIA1"/>
<dbReference type="InterPro" id="IPR036237">
    <property type="entry name" value="Xyl_isomerase-like_sf"/>
</dbReference>